<gene>
    <name evidence="1" type="ORF">CFP56_011571</name>
</gene>
<protein>
    <submittedName>
        <fullName evidence="1">Uncharacterized protein</fullName>
    </submittedName>
</protein>
<dbReference type="EMBL" id="PKMF04000018">
    <property type="protein sequence ID" value="KAK7858574.1"/>
    <property type="molecule type" value="Genomic_DNA"/>
</dbReference>
<organism evidence="1">
    <name type="scientific">Quercus suber</name>
    <name type="common">Cork oak</name>
    <dbReference type="NCBI Taxonomy" id="58331"/>
    <lineage>
        <taxon>Eukaryota</taxon>
        <taxon>Viridiplantae</taxon>
        <taxon>Streptophyta</taxon>
        <taxon>Embryophyta</taxon>
        <taxon>Tracheophyta</taxon>
        <taxon>Spermatophyta</taxon>
        <taxon>Magnoliopsida</taxon>
        <taxon>eudicotyledons</taxon>
        <taxon>Gunneridae</taxon>
        <taxon>Pentapetalae</taxon>
        <taxon>rosids</taxon>
        <taxon>fabids</taxon>
        <taxon>Fagales</taxon>
        <taxon>Fagaceae</taxon>
        <taxon>Quercus</taxon>
    </lineage>
</organism>
<proteinExistence type="predicted"/>
<comment type="caution">
    <text evidence="1">The sequence shown here is derived from an EMBL/GenBank/DDBJ whole genome shotgun (WGS) entry which is preliminary data.</text>
</comment>
<accession>A0AAW0M780</accession>
<evidence type="ECO:0000313" key="1">
    <source>
        <dbReference type="EMBL" id="KAK7858574.1"/>
    </source>
</evidence>
<sequence length="11" mass="1340">MENQHQIPSTR</sequence>
<reference evidence="1" key="2">
    <citation type="journal article" date="2018" name="Sci. Data">
        <title>The draft genome sequence of cork oak.</title>
        <authorList>
            <person name="Ramos A.M."/>
            <person name="Usie A."/>
            <person name="Barbosa P."/>
            <person name="Barros P.M."/>
            <person name="Capote T."/>
            <person name="Chaves I."/>
            <person name="Simoes F."/>
            <person name="Abreu I."/>
            <person name="Carrasquinho I."/>
            <person name="Faro C."/>
            <person name="Guimaraes J.B."/>
            <person name="Mendonca D."/>
            <person name="Nobrega F."/>
            <person name="Rodrigues L."/>
            <person name="Saibo N.J.M."/>
            <person name="Varela M.C."/>
            <person name="Egas C."/>
            <person name="Matos J."/>
            <person name="Miguel C.M."/>
            <person name="Oliveira M.M."/>
            <person name="Ricardo C.P."/>
            <person name="Goncalves S."/>
        </authorList>
    </citation>
    <scope>NUCLEOTIDE SEQUENCE [LARGE SCALE GENOMIC DNA]</scope>
    <source>
        <strain evidence="1">HL8</strain>
    </source>
</reference>
<reference evidence="1" key="3">
    <citation type="submission" date="2023-07" db="EMBL/GenBank/DDBJ databases">
        <title>An improved reference 1 genome and first organelle genomes of Quercus suber.</title>
        <authorList>
            <consortium name="Genosuber Consortium"/>
            <person name="Usie A."/>
            <person name="Serra O."/>
            <person name="Barros P."/>
        </authorList>
    </citation>
    <scope>NUCLEOTIDE SEQUENCE</scope>
    <source>
        <strain evidence="1">HL8</strain>
        <tissue evidence="1">Leaves</tissue>
    </source>
</reference>
<name>A0AAW0M780_QUESU</name>
<reference evidence="1" key="1">
    <citation type="submission" date="2017-12" db="EMBL/GenBank/DDBJ databases">
        <authorList>
            <person name="Barbosa P."/>
            <person name="Usie A."/>
            <person name="Ramos A.M."/>
        </authorList>
    </citation>
    <scope>NUCLEOTIDE SEQUENCE</scope>
    <source>
        <strain evidence="1">HL8</strain>
        <tissue evidence="1">Leaves</tissue>
    </source>
</reference>